<feature type="region of interest" description="Disordered" evidence="1">
    <location>
        <begin position="244"/>
        <end position="279"/>
    </location>
</feature>
<evidence type="ECO:0000256" key="1">
    <source>
        <dbReference type="SAM" id="MobiDB-lite"/>
    </source>
</evidence>
<proteinExistence type="predicted"/>
<protein>
    <recommendedName>
        <fullName evidence="2">Regulatory protein YycH-like domain-containing protein</fullName>
    </recommendedName>
</protein>
<dbReference type="Proteomes" id="UP000618579">
    <property type="component" value="Unassembled WGS sequence"/>
</dbReference>
<name>A0ABX1ZVQ1_9BACL</name>
<gene>
    <name evidence="3" type="ORF">GC097_22245</name>
</gene>
<keyword evidence="4" id="KW-1185">Reference proteome</keyword>
<evidence type="ECO:0000313" key="4">
    <source>
        <dbReference type="Proteomes" id="UP000618579"/>
    </source>
</evidence>
<reference evidence="3 4" key="1">
    <citation type="submission" date="2019-10" db="EMBL/GenBank/DDBJ databases">
        <title>Description of Paenibacillus pedi sp. nov.</title>
        <authorList>
            <person name="Carlier A."/>
            <person name="Qi S."/>
        </authorList>
    </citation>
    <scope>NUCLEOTIDE SEQUENCE [LARGE SCALE GENOMIC DNA]</scope>
    <source>
        <strain evidence="3 4">LMG 31457</strain>
    </source>
</reference>
<organism evidence="3 4">
    <name type="scientific">Paenibacillus planticolens</name>
    <dbReference type="NCBI Taxonomy" id="2654976"/>
    <lineage>
        <taxon>Bacteria</taxon>
        <taxon>Bacillati</taxon>
        <taxon>Bacillota</taxon>
        <taxon>Bacilli</taxon>
        <taxon>Bacillales</taxon>
        <taxon>Paenibacillaceae</taxon>
        <taxon>Paenibacillus</taxon>
    </lineage>
</organism>
<accession>A0ABX1ZVQ1</accession>
<evidence type="ECO:0000313" key="3">
    <source>
        <dbReference type="EMBL" id="NOV02730.1"/>
    </source>
</evidence>
<dbReference type="RefSeq" id="WP_171685534.1">
    <property type="nucleotide sequence ID" value="NZ_WHNZ01000045.1"/>
</dbReference>
<sequence>MNWSRAKTILICSFLMLNMILGFQLWSTNRSNQTEISLDTSGTIEEMNRALQSKNIRLTDELPTDVTKMKVITVKYDDSIKPGEEKALKTPISMSALLGKGASKEVQAQSEIPNFNLYQFDSEVRKKGVYVFDQLYGKLPLFDVTVELNEENGEITSYRQAYVEVESGVEQTEQKLIPAQLAVRSLVDNYLSEGSIITEVRLGYHGQPYNSQTQPMFPHWRITVDNGDARDIYYLQAFNGAVESPQKGSDIAPFGVQDDGKPEHTKSPDDKNKQDQDKK</sequence>
<feature type="domain" description="Regulatory protein YycH-like" evidence="2">
    <location>
        <begin position="85"/>
        <end position="238"/>
    </location>
</feature>
<dbReference type="EMBL" id="WHNZ01000045">
    <property type="protein sequence ID" value="NOV02730.1"/>
    <property type="molecule type" value="Genomic_DNA"/>
</dbReference>
<dbReference type="InterPro" id="IPR018604">
    <property type="entry name" value="YycI-like"/>
</dbReference>
<comment type="caution">
    <text evidence="3">The sequence shown here is derived from an EMBL/GenBank/DDBJ whole genome shotgun (WGS) entry which is preliminary data.</text>
</comment>
<dbReference type="Pfam" id="PF09648">
    <property type="entry name" value="YycI"/>
    <property type="match status" value="1"/>
</dbReference>
<feature type="compositionally biased region" description="Basic and acidic residues" evidence="1">
    <location>
        <begin position="258"/>
        <end position="279"/>
    </location>
</feature>
<dbReference type="Gene3D" id="2.40.128.690">
    <property type="entry name" value="YycH protein, domain 3-like"/>
    <property type="match status" value="1"/>
</dbReference>
<evidence type="ECO:0000259" key="2">
    <source>
        <dbReference type="Pfam" id="PF09648"/>
    </source>
</evidence>